<accession>A0A0F9AZB6</accession>
<dbReference type="AlphaFoldDB" id="A0A0F9AZB6"/>
<reference evidence="1" key="1">
    <citation type="journal article" date="2015" name="Nature">
        <title>Complex archaea that bridge the gap between prokaryotes and eukaryotes.</title>
        <authorList>
            <person name="Spang A."/>
            <person name="Saw J.H."/>
            <person name="Jorgensen S.L."/>
            <person name="Zaremba-Niedzwiedzka K."/>
            <person name="Martijn J."/>
            <person name="Lind A.E."/>
            <person name="van Eijk R."/>
            <person name="Schleper C."/>
            <person name="Guy L."/>
            <person name="Ettema T.J."/>
        </authorList>
    </citation>
    <scope>NUCLEOTIDE SEQUENCE</scope>
</reference>
<evidence type="ECO:0000313" key="1">
    <source>
        <dbReference type="EMBL" id="KKK77706.1"/>
    </source>
</evidence>
<sequence>VRTPYATSILSKLLTDERVAPILVTRDSASLVGAMGNWVGLDAPRVLPNIVHDMTALEYTTGRAVARGLSPLKDALDCAAVGPALALEAPKFYHKVAMPLVRYKADPQCVGDIDNKHHWTLTYDYLLLRVLTHFTKDPTLTMWFNEGRSPLEEFSSYLEIDGRAATAFLLWMVCGEDETLVARLYPDWMSSMPEAPQLIKVMHIEKKLPNLQIGLMRLVEQYTTSRRAETLYNRRSPWGLRPEELLHFSIMGSVCDILDVAVASLLNQGSENHWLITAKDRGYPHWLRAQVVGYTEREPMEWQRDLEELSHLNHPLGQVSLDGKVSVE</sequence>
<organism evidence="1">
    <name type="scientific">marine sediment metagenome</name>
    <dbReference type="NCBI Taxonomy" id="412755"/>
    <lineage>
        <taxon>unclassified sequences</taxon>
        <taxon>metagenomes</taxon>
        <taxon>ecological metagenomes</taxon>
    </lineage>
</organism>
<feature type="non-terminal residue" evidence="1">
    <location>
        <position position="1"/>
    </location>
</feature>
<name>A0A0F9AZB6_9ZZZZ</name>
<protein>
    <submittedName>
        <fullName evidence="1">Uncharacterized protein</fullName>
    </submittedName>
</protein>
<gene>
    <name evidence="1" type="ORF">LCGC14_2850880</name>
</gene>
<comment type="caution">
    <text evidence="1">The sequence shown here is derived from an EMBL/GenBank/DDBJ whole genome shotgun (WGS) entry which is preliminary data.</text>
</comment>
<dbReference type="EMBL" id="LAZR01054828">
    <property type="protein sequence ID" value="KKK77706.1"/>
    <property type="molecule type" value="Genomic_DNA"/>
</dbReference>
<proteinExistence type="predicted"/>